<accession>A0A0H2KL75</accession>
<dbReference type="STRING" id="264251.FB00_13115"/>
<reference evidence="2 3" key="1">
    <citation type="submission" date="2014-05" db="EMBL/GenBank/DDBJ databases">
        <title>Cellulosimicrobium funkei U11 genome.</title>
        <authorList>
            <person name="Hu C."/>
            <person name="Gong Y."/>
            <person name="Wan W."/>
            <person name="Jiang M."/>
        </authorList>
    </citation>
    <scope>NUCLEOTIDE SEQUENCE [LARGE SCALE GENOMIC DNA]</scope>
    <source>
        <strain evidence="2 3">U11</strain>
    </source>
</reference>
<dbReference type="PATRIC" id="fig|264251.5.peg.2667"/>
<dbReference type="RefSeq" id="WP_047233325.1">
    <property type="nucleotide sequence ID" value="NZ_JNBQ01000017.1"/>
</dbReference>
<dbReference type="PROSITE" id="PS51257">
    <property type="entry name" value="PROKAR_LIPOPROTEIN"/>
    <property type="match status" value="1"/>
</dbReference>
<evidence type="ECO:0000313" key="2">
    <source>
        <dbReference type="EMBL" id="KLN34221.1"/>
    </source>
</evidence>
<feature type="signal peptide" evidence="1">
    <location>
        <begin position="1"/>
        <end position="30"/>
    </location>
</feature>
<gene>
    <name evidence="2" type="ORF">FB00_13115</name>
</gene>
<comment type="caution">
    <text evidence="2">The sequence shown here is derived from an EMBL/GenBank/DDBJ whole genome shotgun (WGS) entry which is preliminary data.</text>
</comment>
<dbReference type="EMBL" id="JNBQ01000017">
    <property type="protein sequence ID" value="KLN34221.1"/>
    <property type="molecule type" value="Genomic_DNA"/>
</dbReference>
<protein>
    <recommendedName>
        <fullName evidence="4">DUF3515 family protein</fullName>
    </recommendedName>
</protein>
<evidence type="ECO:0000313" key="3">
    <source>
        <dbReference type="Proteomes" id="UP000035265"/>
    </source>
</evidence>
<dbReference type="AlphaFoldDB" id="A0A0H2KL75"/>
<dbReference type="Proteomes" id="UP000035265">
    <property type="component" value="Unassembled WGS sequence"/>
</dbReference>
<proteinExistence type="predicted"/>
<name>A0A0H2KL75_9MICO</name>
<keyword evidence="1" id="KW-0732">Signal</keyword>
<sequence length="158" mass="16219">MDQPRRRTRPVVLATAVLAALTACSGGVTAHDLVTRLADEPVPYDALPGTMTPDEMDPDSARRLGELDGVTFYAGAGSRDGQDVVCLVTVVPGDTPQDDAGAATCGLVTDLDDSDLPLSLLAPDGTRVTAVLVPDGLPTDAGLTRVTPNLAAVVSRTP</sequence>
<feature type="chain" id="PRO_5002595505" description="DUF3515 family protein" evidence="1">
    <location>
        <begin position="31"/>
        <end position="158"/>
    </location>
</feature>
<keyword evidence="3" id="KW-1185">Reference proteome</keyword>
<evidence type="ECO:0000256" key="1">
    <source>
        <dbReference type="SAM" id="SignalP"/>
    </source>
</evidence>
<evidence type="ECO:0008006" key="4">
    <source>
        <dbReference type="Google" id="ProtNLM"/>
    </source>
</evidence>
<organism evidence="2 3">
    <name type="scientific">Cellulosimicrobium funkei</name>
    <dbReference type="NCBI Taxonomy" id="264251"/>
    <lineage>
        <taxon>Bacteria</taxon>
        <taxon>Bacillati</taxon>
        <taxon>Actinomycetota</taxon>
        <taxon>Actinomycetes</taxon>
        <taxon>Micrococcales</taxon>
        <taxon>Promicromonosporaceae</taxon>
        <taxon>Cellulosimicrobium</taxon>
    </lineage>
</organism>